<evidence type="ECO:0000256" key="1">
    <source>
        <dbReference type="SAM" id="Phobius"/>
    </source>
</evidence>
<dbReference type="Proteomes" id="UP000008461">
    <property type="component" value="Plasmid pHALHY01"/>
</dbReference>
<dbReference type="KEGG" id="hhy:Halhy_6564"/>
<dbReference type="AlphaFoldDB" id="F4L7M2"/>
<reference evidence="2 3" key="1">
    <citation type="journal article" date="2011" name="Stand. Genomic Sci.">
        <title>Complete genome sequence of Haliscomenobacter hydrossis type strain (O).</title>
        <authorList>
            <consortium name="US DOE Joint Genome Institute (JGI-PGF)"/>
            <person name="Daligault H."/>
            <person name="Lapidus A."/>
            <person name="Zeytun A."/>
            <person name="Nolan M."/>
            <person name="Lucas S."/>
            <person name="Del Rio T.G."/>
            <person name="Tice H."/>
            <person name="Cheng J.F."/>
            <person name="Tapia R."/>
            <person name="Han C."/>
            <person name="Goodwin L."/>
            <person name="Pitluck S."/>
            <person name="Liolios K."/>
            <person name="Pagani I."/>
            <person name="Ivanova N."/>
            <person name="Huntemann M."/>
            <person name="Mavromatis K."/>
            <person name="Mikhailova N."/>
            <person name="Pati A."/>
            <person name="Chen A."/>
            <person name="Palaniappan K."/>
            <person name="Land M."/>
            <person name="Hauser L."/>
            <person name="Brambilla E.M."/>
            <person name="Rohde M."/>
            <person name="Verbarg S."/>
            <person name="Goker M."/>
            <person name="Bristow J."/>
            <person name="Eisen J.A."/>
            <person name="Markowitz V."/>
            <person name="Hugenholtz P."/>
            <person name="Kyrpides N.C."/>
            <person name="Klenk H.P."/>
            <person name="Woyke T."/>
        </authorList>
    </citation>
    <scope>NUCLEOTIDE SEQUENCE [LARGE SCALE GENOMIC DNA]</scope>
    <source>
        <strain evidence="3">ATCC 27775 / DSM 1100 / LMG 10767 / O</strain>
        <plasmid evidence="3">Plasmid pHALHY01</plasmid>
    </source>
</reference>
<evidence type="ECO:0000313" key="2">
    <source>
        <dbReference type="EMBL" id="AEE54380.1"/>
    </source>
</evidence>
<evidence type="ECO:0000313" key="3">
    <source>
        <dbReference type="Proteomes" id="UP000008461"/>
    </source>
</evidence>
<gene>
    <name evidence="2" type="ordered locus">Halhy_6564</name>
</gene>
<dbReference type="HOGENOM" id="CLU_1432723_0_0_10"/>
<proteinExistence type="predicted"/>
<feature type="transmembrane region" description="Helical" evidence="1">
    <location>
        <begin position="82"/>
        <end position="106"/>
    </location>
</feature>
<keyword evidence="1" id="KW-0812">Transmembrane</keyword>
<dbReference type="RefSeq" id="WP_013768897.1">
    <property type="nucleotide sequence ID" value="NC_015511.1"/>
</dbReference>
<reference key="2">
    <citation type="submission" date="2011-04" db="EMBL/GenBank/DDBJ databases">
        <title>Complete sequence of plasmid 1 of Haliscomenobacter hydrossis DSM 1100.</title>
        <authorList>
            <consortium name="US DOE Joint Genome Institute (JGI-PGF)"/>
            <person name="Lucas S."/>
            <person name="Han J."/>
            <person name="Lapidus A."/>
            <person name="Bruce D."/>
            <person name="Goodwin L."/>
            <person name="Pitluck S."/>
            <person name="Peters L."/>
            <person name="Kyrpides N."/>
            <person name="Mavromatis K."/>
            <person name="Ivanova N."/>
            <person name="Ovchinnikova G."/>
            <person name="Pagani I."/>
            <person name="Daligault H."/>
            <person name="Detter J.C."/>
            <person name="Han C."/>
            <person name="Land M."/>
            <person name="Hauser L."/>
            <person name="Markowitz V."/>
            <person name="Cheng J.-F."/>
            <person name="Hugenholtz P."/>
            <person name="Woyke T."/>
            <person name="Wu D."/>
            <person name="Verbarg S."/>
            <person name="Frueling A."/>
            <person name="Brambilla E."/>
            <person name="Klenk H.-P."/>
            <person name="Eisen J.A."/>
        </authorList>
    </citation>
    <scope>NUCLEOTIDE SEQUENCE</scope>
    <source>
        <strain>DSM 1100</strain>
    </source>
</reference>
<keyword evidence="2" id="KW-0614">Plasmid</keyword>
<keyword evidence="3" id="KW-1185">Reference proteome</keyword>
<keyword evidence="1" id="KW-0472">Membrane</keyword>
<name>F4L7M2_HALH1</name>
<protein>
    <submittedName>
        <fullName evidence="2">Uncharacterized protein</fullName>
    </submittedName>
</protein>
<geneLocation type="plasmid" evidence="2 3">
    <name>pHALHY01</name>
</geneLocation>
<sequence length="189" mass="20972">MTKSISATPYVLEVAQQAQLPIDQTLLEGHLELGQKPLDPSDKERGVDIEQYSDGSLKASSFKVYNLLHFSQNNFRLSLLKILPAAAGVVMGSAILTTILALLGFLQAFLESSKKEFHEQDAKVLLTIYKLGSMCHLSTIPAEYQLLFNASISEDALRASINLLAQYRTVRLYNNGEVEIKESVQLSRQ</sequence>
<dbReference type="EMBL" id="CP002692">
    <property type="protein sequence ID" value="AEE54380.1"/>
    <property type="molecule type" value="Genomic_DNA"/>
</dbReference>
<accession>F4L7M2</accession>
<keyword evidence="1" id="KW-1133">Transmembrane helix</keyword>
<organism evidence="2 3">
    <name type="scientific">Haliscomenobacter hydrossis (strain ATCC 27775 / DSM 1100 / LMG 10767 / O)</name>
    <dbReference type="NCBI Taxonomy" id="760192"/>
    <lineage>
        <taxon>Bacteria</taxon>
        <taxon>Pseudomonadati</taxon>
        <taxon>Bacteroidota</taxon>
        <taxon>Saprospiria</taxon>
        <taxon>Saprospirales</taxon>
        <taxon>Haliscomenobacteraceae</taxon>
        <taxon>Haliscomenobacter</taxon>
    </lineage>
</organism>